<evidence type="ECO:0000313" key="2">
    <source>
        <dbReference type="Proteomes" id="UP000234343"/>
    </source>
</evidence>
<sequence length="64" mass="7232">MHMEHMVGGVLSSIIYTCEIAGTKPFEYLVALQIYKDQIVKEPKAWLPWNYKAAKALFESSLAA</sequence>
<proteinExistence type="predicted"/>
<keyword evidence="2" id="KW-1185">Reference proteome</keyword>
<dbReference type="EMBL" id="CP025491">
    <property type="protein sequence ID" value="AUH73148.1"/>
    <property type="molecule type" value="Genomic_DNA"/>
</dbReference>
<evidence type="ECO:0008006" key="3">
    <source>
        <dbReference type="Google" id="ProtNLM"/>
    </source>
</evidence>
<name>A0A2H5FNJ8_9GAMM</name>
<dbReference type="Proteomes" id="UP000234343">
    <property type="component" value="Chromosome"/>
</dbReference>
<protein>
    <recommendedName>
        <fullName evidence="3">Transposase IS66 C-terminal domain-containing protein</fullName>
    </recommendedName>
</protein>
<reference evidence="1 2" key="1">
    <citation type="submission" date="2017-12" db="EMBL/GenBank/DDBJ databases">
        <title>Legionella sainthelensi LA01-117, whole genome sequence of a clinical isolate from New Zealand.</title>
        <authorList>
            <person name="Cree S.L."/>
            <person name="Slow S."/>
            <person name="Kennedy M.A."/>
            <person name="Murdoch D.R."/>
            <person name="Biggs P.J."/>
            <person name="Anderson T."/>
        </authorList>
    </citation>
    <scope>NUCLEOTIDE SEQUENCE [LARGE SCALE GENOMIC DNA]</scope>
    <source>
        <strain evidence="1 2">LA01-117</strain>
    </source>
</reference>
<accession>A0A2H5FNJ8</accession>
<dbReference type="AlphaFoldDB" id="A0A2H5FNJ8"/>
<gene>
    <name evidence="1" type="ORF">CAB17_14630</name>
</gene>
<dbReference type="KEGG" id="lsh:CAB17_14630"/>
<organism evidence="1 2">
    <name type="scientific">Legionella sainthelensi</name>
    <dbReference type="NCBI Taxonomy" id="28087"/>
    <lineage>
        <taxon>Bacteria</taxon>
        <taxon>Pseudomonadati</taxon>
        <taxon>Pseudomonadota</taxon>
        <taxon>Gammaproteobacteria</taxon>
        <taxon>Legionellales</taxon>
        <taxon>Legionellaceae</taxon>
        <taxon>Legionella</taxon>
    </lineage>
</organism>
<evidence type="ECO:0000313" key="1">
    <source>
        <dbReference type="EMBL" id="AUH73148.1"/>
    </source>
</evidence>